<dbReference type="NCBIfam" id="NF005547">
    <property type="entry name" value="PRK07208.1-3"/>
    <property type="match status" value="1"/>
</dbReference>
<sequence>MTIGFDKTVQNSTVHQYDVDVAIIGAGPSGLTAGYLLSRQGYKVAIIEKDPHYVGGISRTVEHEGYRFDIGGHRFFSKSQQVVDLWNEILPDDFIQRPRMSRIYYEGKFYSYPLRAFEALRNLGIWRSATCMMSYVWSRMFPIREVRSFEDWTSNQFGKKLYSIFFKTYTEKVWGMPCNEMSADWAAQRIKGLSLGAAVLDGFKRSLGLNKKPNDGMATKTLLETFRYPRLGPGMMWEAARDKIRAAGGLVLMDHALKQLASDGEGGWRMTATHGADGNDIVIRAGHAISSAPMRELAARLHPLPETTLEASKLRYRDFLTVALKIKAEDLFPDNWIYIHDSKVRVGRIQNFRSWSPEMVPDEDVACVGLEYFCFEGDDLWASSDDALIELATREMATLGLVDPKQVIGGAVVRQEKAYPVYDDDYAANVAAMREELERVHPTLHMVGRNGMHRYNNQDHAMMTAMLTVENIIAGERVYDIWCVNEDAEYHEAGNEGAAKTIPARPGRRAVSEDQQAALDSVRAVPERAKSSNRKAA</sequence>
<protein>
    <recommendedName>
        <fullName evidence="4">FAD-dependent oxidoreductase</fullName>
    </recommendedName>
</protein>
<gene>
    <name evidence="2" type="ORF">Y88_1973</name>
</gene>
<feature type="region of interest" description="Disordered" evidence="1">
    <location>
        <begin position="493"/>
        <end position="537"/>
    </location>
</feature>
<name>F1Z5I9_9SPHN</name>
<dbReference type="Proteomes" id="UP000004728">
    <property type="component" value="Unassembled WGS sequence"/>
</dbReference>
<dbReference type="eggNOG" id="COG1232">
    <property type="taxonomic scope" value="Bacteria"/>
</dbReference>
<dbReference type="NCBIfam" id="NF005548">
    <property type="entry name" value="PRK07208.1-4"/>
    <property type="match status" value="1"/>
</dbReference>
<evidence type="ECO:0000313" key="2">
    <source>
        <dbReference type="EMBL" id="EGD60099.1"/>
    </source>
</evidence>
<dbReference type="AlphaFoldDB" id="F1Z5I9"/>
<evidence type="ECO:0000256" key="1">
    <source>
        <dbReference type="SAM" id="MobiDB-lite"/>
    </source>
</evidence>
<dbReference type="HOGENOM" id="CLU_026719_1_0_5"/>
<dbReference type="SUPFAM" id="SSF51971">
    <property type="entry name" value="Nucleotide-binding domain"/>
    <property type="match status" value="1"/>
</dbReference>
<dbReference type="Pfam" id="PF13450">
    <property type="entry name" value="NAD_binding_8"/>
    <property type="match status" value="1"/>
</dbReference>
<dbReference type="Gene3D" id="3.50.50.60">
    <property type="entry name" value="FAD/NAD(P)-binding domain"/>
    <property type="match status" value="1"/>
</dbReference>
<dbReference type="PANTHER" id="PTHR21197">
    <property type="entry name" value="UDP-GALACTOPYRANOSE MUTASE"/>
    <property type="match status" value="1"/>
</dbReference>
<dbReference type="EMBL" id="AEWJ01000023">
    <property type="protein sequence ID" value="EGD60099.1"/>
    <property type="molecule type" value="Genomic_DNA"/>
</dbReference>
<accession>F1Z5I9</accession>
<organism evidence="2 3">
    <name type="scientific">Novosphingobium nitrogenifigens DSM 19370</name>
    <dbReference type="NCBI Taxonomy" id="983920"/>
    <lineage>
        <taxon>Bacteria</taxon>
        <taxon>Pseudomonadati</taxon>
        <taxon>Pseudomonadota</taxon>
        <taxon>Alphaproteobacteria</taxon>
        <taxon>Sphingomonadales</taxon>
        <taxon>Sphingomonadaceae</taxon>
        <taxon>Novosphingobium</taxon>
    </lineage>
</organism>
<dbReference type="InParanoid" id="F1Z5I9"/>
<reference evidence="2 3" key="1">
    <citation type="journal article" date="2012" name="J. Bacteriol.">
        <title>Draft Genome Sequence of Novosphingobium nitrogenifigens Y88T.</title>
        <authorList>
            <person name="Strabala T.J."/>
            <person name="Macdonald L."/>
            <person name="Liu V."/>
            <person name="Smit A.M."/>
        </authorList>
    </citation>
    <scope>NUCLEOTIDE SEQUENCE [LARGE SCALE GENOMIC DNA]</scope>
    <source>
        <strain evidence="2 3">DSM 19370</strain>
    </source>
</reference>
<evidence type="ECO:0000313" key="3">
    <source>
        <dbReference type="Proteomes" id="UP000004728"/>
    </source>
</evidence>
<dbReference type="OrthoDB" id="9769600at2"/>
<dbReference type="NCBIfam" id="NF005545">
    <property type="entry name" value="PRK07208.1-1"/>
    <property type="match status" value="1"/>
</dbReference>
<evidence type="ECO:0008006" key="4">
    <source>
        <dbReference type="Google" id="ProtNLM"/>
    </source>
</evidence>
<dbReference type="STRING" id="983920.Y88_1973"/>
<dbReference type="InterPro" id="IPR036188">
    <property type="entry name" value="FAD/NAD-bd_sf"/>
</dbReference>
<dbReference type="GO" id="GO:0005829">
    <property type="term" value="C:cytosol"/>
    <property type="evidence" value="ECO:0007669"/>
    <property type="project" value="TreeGrafter"/>
</dbReference>
<keyword evidence="3" id="KW-1185">Reference proteome</keyword>
<dbReference type="GO" id="GO:0008767">
    <property type="term" value="F:UDP-galactopyranose mutase activity"/>
    <property type="evidence" value="ECO:0007669"/>
    <property type="project" value="TreeGrafter"/>
</dbReference>
<dbReference type="RefSeq" id="WP_008069065.1">
    <property type="nucleotide sequence ID" value="NZ_AQWK01000005.1"/>
</dbReference>
<dbReference type="PANTHER" id="PTHR21197:SF0">
    <property type="entry name" value="UDP-GALACTOPYRANOSE MUTASE"/>
    <property type="match status" value="1"/>
</dbReference>
<dbReference type="GO" id="GO:0050660">
    <property type="term" value="F:flavin adenine dinucleotide binding"/>
    <property type="evidence" value="ECO:0007669"/>
    <property type="project" value="TreeGrafter"/>
</dbReference>
<proteinExistence type="predicted"/>
<comment type="caution">
    <text evidence="2">The sequence shown here is derived from an EMBL/GenBank/DDBJ whole genome shotgun (WGS) entry which is preliminary data.</text>
</comment>